<proteinExistence type="predicted"/>
<feature type="domain" description="SLH" evidence="3">
    <location>
        <begin position="214"/>
        <end position="271"/>
    </location>
</feature>
<dbReference type="InterPro" id="IPR001119">
    <property type="entry name" value="SLH_dom"/>
</dbReference>
<feature type="signal peptide" evidence="2">
    <location>
        <begin position="1"/>
        <end position="17"/>
    </location>
</feature>
<evidence type="ECO:0000256" key="1">
    <source>
        <dbReference type="ARBA" id="ARBA00022737"/>
    </source>
</evidence>
<feature type="chain" id="PRO_5014636702" description="SLH domain-containing protein" evidence="2">
    <location>
        <begin position="18"/>
        <end position="335"/>
    </location>
</feature>
<comment type="caution">
    <text evidence="4">The sequence shown here is derived from an EMBL/GenBank/DDBJ whole genome shotgun (WGS) entry which is preliminary data.</text>
</comment>
<keyword evidence="5" id="KW-1185">Reference proteome</keyword>
<dbReference type="Pfam" id="PF00395">
    <property type="entry name" value="SLH"/>
    <property type="match status" value="2"/>
</dbReference>
<dbReference type="PROSITE" id="PS51272">
    <property type="entry name" value="SLH"/>
    <property type="match status" value="2"/>
</dbReference>
<sequence>MLIVILILAFFAVPAAANDPDDIVLKVENPDSTMQSGEGSTVNTILSAPTVTYGDSKELGTLRISGKEGVSVPVQSGARIRVTLPVGVCYMRTPDQENYKNYIEWPENINGLENQIRDAGDKPGIKFVAATPRSLTIEVNNVDVSGKIMVMDFVFNKENFSTVRVSRLNGLSKIYAKNPGGSITRLEFFELLADMTLPFASCPLQPTYSDNTVDNMFVDADALTAQARDKIKPLIDAGIIAGHQGGLLKPDDYITRAQAIHLVGKIFPAADADTKAGFKDALPWWAEGINNAVAYGIVSAYPDGTFRPEQPITQSEIVDVLQKTLELYGGLPRDN</sequence>
<reference evidence="5" key="1">
    <citation type="submission" date="2018-02" db="EMBL/GenBank/DDBJ databases">
        <title>Genome sequence of Desulfocucumis palustris strain NAW-5.</title>
        <authorList>
            <person name="Watanabe M."/>
            <person name="Kojima H."/>
            <person name="Fukui M."/>
        </authorList>
    </citation>
    <scope>NUCLEOTIDE SEQUENCE [LARGE SCALE GENOMIC DNA]</scope>
    <source>
        <strain evidence="5">NAW-5</strain>
    </source>
</reference>
<dbReference type="EMBL" id="BFAV01000104">
    <property type="protein sequence ID" value="GBF33570.1"/>
    <property type="molecule type" value="Genomic_DNA"/>
</dbReference>
<keyword evidence="2" id="KW-0732">Signal</keyword>
<feature type="domain" description="SLH" evidence="3">
    <location>
        <begin position="272"/>
        <end position="335"/>
    </location>
</feature>
<evidence type="ECO:0000259" key="3">
    <source>
        <dbReference type="PROSITE" id="PS51272"/>
    </source>
</evidence>
<gene>
    <name evidence="4" type="ORF">DCCM_2673</name>
</gene>
<evidence type="ECO:0000313" key="5">
    <source>
        <dbReference type="Proteomes" id="UP000239549"/>
    </source>
</evidence>
<protein>
    <recommendedName>
        <fullName evidence="3">SLH domain-containing protein</fullName>
    </recommendedName>
</protein>
<evidence type="ECO:0000313" key="4">
    <source>
        <dbReference type="EMBL" id="GBF33570.1"/>
    </source>
</evidence>
<dbReference type="Proteomes" id="UP000239549">
    <property type="component" value="Unassembled WGS sequence"/>
</dbReference>
<organism evidence="4 5">
    <name type="scientific">Desulfocucumis palustris</name>
    <dbReference type="NCBI Taxonomy" id="1898651"/>
    <lineage>
        <taxon>Bacteria</taxon>
        <taxon>Bacillati</taxon>
        <taxon>Bacillota</taxon>
        <taxon>Clostridia</taxon>
        <taxon>Eubacteriales</taxon>
        <taxon>Desulfocucumaceae</taxon>
        <taxon>Desulfocucumis</taxon>
    </lineage>
</organism>
<keyword evidence="1" id="KW-0677">Repeat</keyword>
<name>A0A2L2XBS0_9FIRM</name>
<evidence type="ECO:0000256" key="2">
    <source>
        <dbReference type="SAM" id="SignalP"/>
    </source>
</evidence>
<dbReference type="AlphaFoldDB" id="A0A2L2XBS0"/>
<accession>A0A2L2XBS0</accession>